<dbReference type="InterPro" id="IPR036021">
    <property type="entry name" value="Tungsten_al_ferr_oxy-like_C"/>
</dbReference>
<dbReference type="SUPFAM" id="SSF56228">
    <property type="entry name" value="Aldehyde ferredoxin oxidoreductase, N-terminal domain"/>
    <property type="match status" value="1"/>
</dbReference>
<dbReference type="InterPro" id="IPR036503">
    <property type="entry name" value="Ald_Fedxn_OxRdtase_N_sf"/>
</dbReference>
<dbReference type="GO" id="GO:0016625">
    <property type="term" value="F:oxidoreductase activity, acting on the aldehyde or oxo group of donors, iron-sulfur protein as acceptor"/>
    <property type="evidence" value="ECO:0007669"/>
    <property type="project" value="InterPro"/>
</dbReference>
<dbReference type="GO" id="GO:0046872">
    <property type="term" value="F:metal ion binding"/>
    <property type="evidence" value="ECO:0007669"/>
    <property type="project" value="UniProtKB-KW"/>
</dbReference>
<dbReference type="AlphaFoldDB" id="A0A562JF12"/>
<evidence type="ECO:0000256" key="5">
    <source>
        <dbReference type="ARBA" id="ARBA00023002"/>
    </source>
</evidence>
<dbReference type="Pfam" id="PF01314">
    <property type="entry name" value="AFOR_C"/>
    <property type="match status" value="1"/>
</dbReference>
<dbReference type="GO" id="GO:0051539">
    <property type="term" value="F:4 iron, 4 sulfur cluster binding"/>
    <property type="evidence" value="ECO:0007669"/>
    <property type="project" value="UniProtKB-KW"/>
</dbReference>
<evidence type="ECO:0000256" key="1">
    <source>
        <dbReference type="ARBA" id="ARBA00001966"/>
    </source>
</evidence>
<evidence type="ECO:0000256" key="8">
    <source>
        <dbReference type="ARBA" id="ARBA00049934"/>
    </source>
</evidence>
<keyword evidence="6" id="KW-0408">Iron</keyword>
<reference evidence="10 11" key="1">
    <citation type="submission" date="2019-07" db="EMBL/GenBank/DDBJ databases">
        <title>Genomic Encyclopedia of Type Strains, Phase I: the one thousand microbial genomes (KMG-I) project.</title>
        <authorList>
            <person name="Kyrpides N."/>
        </authorList>
    </citation>
    <scope>NUCLEOTIDE SEQUENCE [LARGE SCALE GENOMIC DNA]</scope>
    <source>
        <strain evidence="10 11">DSM 13558</strain>
    </source>
</reference>
<comment type="cofactor">
    <cofactor evidence="1">
        <name>[4Fe-4S] cluster</name>
        <dbReference type="ChEBI" id="CHEBI:49883"/>
    </cofactor>
</comment>
<keyword evidence="7" id="KW-0411">Iron-sulfur</keyword>
<evidence type="ECO:0000256" key="4">
    <source>
        <dbReference type="ARBA" id="ARBA00022723"/>
    </source>
</evidence>
<comment type="similarity">
    <text evidence="2">Belongs to the AOR/FOR family.</text>
</comment>
<keyword evidence="4" id="KW-0479">Metal-binding</keyword>
<dbReference type="Proteomes" id="UP000315343">
    <property type="component" value="Unassembled WGS sequence"/>
</dbReference>
<sequence length="623" mass="69130">MIGRFLEVNLTNETAREFFIDKSIYKKFIGGKGIGAYLLFKYLNPGTSGLSPDNPLIFLTGPLTGSGFPTSGRMVVVSKSPLTNTYADSHAGGYFSFEMKRAGFDGIIIIGKAQDHKYLWINDGKIEFRDVSHIWGDNVSETVEKLRNETEKNARVACIGPAGENQSLISSIMLDKDSDKTRAGIAGRTGLGAVMGAKNLKALVIKGSGKLDFENIELFNAGKNNTRKVVEMTEFMKVRNKYGSANLVGPMNKGGFLPTNNFQKSFIENGEDLYCESMNNHKKRNATCFGCPINCGQIIETKKHEEVKIEYESIALLGSNNGVKNFSDVAEACLLCNELGLDSMSAGVTAGFAMECKEKGLLNNVPEFGDSKGQLELLKDMAFRRNAGKLLSDGVKRAAEKIGNGSEKFAIHVKGLEMAGYEPRTSWGMALAYATSDRGACHQRCWTVNAERSGVLEMFSFDDKANFVIEGQNERAAAFSALVCDFLPFNLKDLCTAFEGVTGLSFTESDYYEAGERIWNLIRLFNMREGFERKDDTLPDRMFEEKVKLPSGIYTKNEVSLNRTDFQTALSKYYKLRGWSEEGYPTYEKLEELGLSDYVRGDKACTYLKNLYQKNIPSVSLNI</sequence>
<dbReference type="RefSeq" id="WP_145081112.1">
    <property type="nucleotide sequence ID" value="NZ_VLKH01000003.1"/>
</dbReference>
<comment type="caution">
    <text evidence="10">The sequence shown here is derived from an EMBL/GenBank/DDBJ whole genome shotgun (WGS) entry which is preliminary data.</text>
</comment>
<comment type="cofactor">
    <cofactor evidence="8">
        <name>tungstopterin</name>
        <dbReference type="ChEBI" id="CHEBI:30402"/>
    </cofactor>
</comment>
<gene>
    <name evidence="10" type="ORF">LY60_01139</name>
</gene>
<keyword evidence="3" id="KW-0004">4Fe-4S</keyword>
<organism evidence="10 11">
    <name type="scientific">Sedimentibacter saalensis</name>
    <dbReference type="NCBI Taxonomy" id="130788"/>
    <lineage>
        <taxon>Bacteria</taxon>
        <taxon>Bacillati</taxon>
        <taxon>Bacillota</taxon>
        <taxon>Tissierellia</taxon>
        <taxon>Sedimentibacter</taxon>
    </lineage>
</organism>
<dbReference type="Pfam" id="PF02730">
    <property type="entry name" value="AFOR_N"/>
    <property type="match status" value="1"/>
</dbReference>
<evidence type="ECO:0000313" key="11">
    <source>
        <dbReference type="Proteomes" id="UP000315343"/>
    </source>
</evidence>
<dbReference type="SMART" id="SM00790">
    <property type="entry name" value="AFOR_N"/>
    <property type="match status" value="1"/>
</dbReference>
<dbReference type="PANTHER" id="PTHR30038:SF0">
    <property type="entry name" value="TUNGSTEN-CONTAINING ALDEHYDE FERREDOXIN OXIDOREDUCTASE"/>
    <property type="match status" value="1"/>
</dbReference>
<protein>
    <submittedName>
        <fullName evidence="10">Aldehyde:ferredoxin oxidoreductase</fullName>
    </submittedName>
</protein>
<feature type="domain" description="Aldehyde ferredoxin oxidoreductase N-terminal" evidence="9">
    <location>
        <begin position="1"/>
        <end position="209"/>
    </location>
</feature>
<accession>A0A562JF12</accession>
<evidence type="ECO:0000259" key="9">
    <source>
        <dbReference type="SMART" id="SM00790"/>
    </source>
</evidence>
<evidence type="ECO:0000256" key="7">
    <source>
        <dbReference type="ARBA" id="ARBA00023014"/>
    </source>
</evidence>
<keyword evidence="5" id="KW-0560">Oxidoreductase</keyword>
<dbReference type="SUPFAM" id="SSF48310">
    <property type="entry name" value="Aldehyde ferredoxin oxidoreductase, C-terminal domains"/>
    <property type="match status" value="1"/>
</dbReference>
<dbReference type="InterPro" id="IPR013983">
    <property type="entry name" value="Ald_Fedxn_OxRdtase_N"/>
</dbReference>
<dbReference type="PANTHER" id="PTHR30038">
    <property type="entry name" value="ALDEHYDE FERREDOXIN OXIDOREDUCTASE"/>
    <property type="match status" value="1"/>
</dbReference>
<dbReference type="InterPro" id="IPR051919">
    <property type="entry name" value="W-dependent_AOR"/>
</dbReference>
<evidence type="ECO:0000256" key="2">
    <source>
        <dbReference type="ARBA" id="ARBA00011032"/>
    </source>
</evidence>
<keyword evidence="11" id="KW-1185">Reference proteome</keyword>
<dbReference type="InterPro" id="IPR013985">
    <property type="entry name" value="Ald_Fedxn_OxRdtase_dom3"/>
</dbReference>
<dbReference type="EMBL" id="VLKH01000003">
    <property type="protein sequence ID" value="TWH81395.1"/>
    <property type="molecule type" value="Genomic_DNA"/>
</dbReference>
<dbReference type="InterPro" id="IPR013984">
    <property type="entry name" value="Ald_Fedxn_OxRdtase_dom2"/>
</dbReference>
<dbReference type="Gene3D" id="3.60.9.10">
    <property type="entry name" value="Aldehyde ferredoxin oxidoreductase, N-terminal domain"/>
    <property type="match status" value="1"/>
</dbReference>
<proteinExistence type="inferred from homology"/>
<name>A0A562JF12_9FIRM</name>
<evidence type="ECO:0000313" key="10">
    <source>
        <dbReference type="EMBL" id="TWH81395.1"/>
    </source>
</evidence>
<dbReference type="Gene3D" id="1.10.599.10">
    <property type="entry name" value="Aldehyde Ferredoxin Oxidoreductase Protein, subunit A, domain 3"/>
    <property type="match status" value="1"/>
</dbReference>
<dbReference type="GO" id="GO:0009055">
    <property type="term" value="F:electron transfer activity"/>
    <property type="evidence" value="ECO:0007669"/>
    <property type="project" value="InterPro"/>
</dbReference>
<dbReference type="Gene3D" id="1.10.569.10">
    <property type="entry name" value="Aldehyde Ferredoxin Oxidoreductase Protein, subunit A, domain 2"/>
    <property type="match status" value="1"/>
</dbReference>
<dbReference type="InterPro" id="IPR001203">
    <property type="entry name" value="OxRdtase_Ald_Fedxn_C"/>
</dbReference>
<dbReference type="OrthoDB" id="9763894at2"/>
<evidence type="ECO:0000256" key="6">
    <source>
        <dbReference type="ARBA" id="ARBA00023004"/>
    </source>
</evidence>
<evidence type="ECO:0000256" key="3">
    <source>
        <dbReference type="ARBA" id="ARBA00022485"/>
    </source>
</evidence>